<name>A0A084VK94_ANOSI</name>
<feature type="region of interest" description="Disordered" evidence="1">
    <location>
        <begin position="1"/>
        <end position="56"/>
    </location>
</feature>
<evidence type="ECO:0000313" key="4">
    <source>
        <dbReference type="Proteomes" id="UP000030765"/>
    </source>
</evidence>
<evidence type="ECO:0000313" key="2">
    <source>
        <dbReference type="EMBL" id="KFB38388.1"/>
    </source>
</evidence>
<evidence type="ECO:0000256" key="1">
    <source>
        <dbReference type="SAM" id="MobiDB-lite"/>
    </source>
</evidence>
<protein>
    <submittedName>
        <fullName evidence="2 3">High-affinity nickel-transporter</fullName>
    </submittedName>
</protein>
<dbReference type="EMBL" id="KE524947">
    <property type="protein sequence ID" value="KFB38388.1"/>
    <property type="molecule type" value="Genomic_DNA"/>
</dbReference>
<dbReference type="Proteomes" id="UP000030765">
    <property type="component" value="Unassembled WGS sequence"/>
</dbReference>
<dbReference type="AlphaFoldDB" id="A0A084VK94"/>
<organism evidence="2">
    <name type="scientific">Anopheles sinensis</name>
    <name type="common">Mosquito</name>
    <dbReference type="NCBI Taxonomy" id="74873"/>
    <lineage>
        <taxon>Eukaryota</taxon>
        <taxon>Metazoa</taxon>
        <taxon>Ecdysozoa</taxon>
        <taxon>Arthropoda</taxon>
        <taxon>Hexapoda</taxon>
        <taxon>Insecta</taxon>
        <taxon>Pterygota</taxon>
        <taxon>Neoptera</taxon>
        <taxon>Endopterygota</taxon>
        <taxon>Diptera</taxon>
        <taxon>Nematocera</taxon>
        <taxon>Culicoidea</taxon>
        <taxon>Culicidae</taxon>
        <taxon>Anophelinae</taxon>
        <taxon>Anopheles</taxon>
    </lineage>
</organism>
<gene>
    <name evidence="2" type="ORF">ZHAS_00005774</name>
</gene>
<sequence>MTPGSGHLSKDTSHNRVVKKREGDDALRTQAEMLAGGPNTSLGKRGLGPGNGIGWI</sequence>
<keyword evidence="4" id="KW-1185">Reference proteome</keyword>
<feature type="compositionally biased region" description="Basic and acidic residues" evidence="1">
    <location>
        <begin position="8"/>
        <end position="27"/>
    </location>
</feature>
<accession>A0A084VK94</accession>
<dbReference type="VEuPathDB" id="VectorBase:ASIC005774"/>
<feature type="compositionally biased region" description="Gly residues" evidence="1">
    <location>
        <begin position="45"/>
        <end position="56"/>
    </location>
</feature>
<dbReference type="EnsemblMetazoa" id="ASIC005774-RA">
    <property type="protein sequence ID" value="ASIC005774-PA"/>
    <property type="gene ID" value="ASIC005774"/>
</dbReference>
<proteinExistence type="predicted"/>
<dbReference type="EMBL" id="ATLV01014168">
    <property type="status" value="NOT_ANNOTATED_CDS"/>
    <property type="molecule type" value="Genomic_DNA"/>
</dbReference>
<reference evidence="2 4" key="1">
    <citation type="journal article" date="2014" name="BMC Genomics">
        <title>Genome sequence of Anopheles sinensis provides insight into genetics basis of mosquito competence for malaria parasites.</title>
        <authorList>
            <person name="Zhou D."/>
            <person name="Zhang D."/>
            <person name="Ding G."/>
            <person name="Shi L."/>
            <person name="Hou Q."/>
            <person name="Ye Y."/>
            <person name="Xu Y."/>
            <person name="Zhou H."/>
            <person name="Xiong C."/>
            <person name="Li S."/>
            <person name="Yu J."/>
            <person name="Hong S."/>
            <person name="Yu X."/>
            <person name="Zou P."/>
            <person name="Chen C."/>
            <person name="Chang X."/>
            <person name="Wang W."/>
            <person name="Lv Y."/>
            <person name="Sun Y."/>
            <person name="Ma L."/>
            <person name="Shen B."/>
            <person name="Zhu C."/>
        </authorList>
    </citation>
    <scope>NUCLEOTIDE SEQUENCE [LARGE SCALE GENOMIC DNA]</scope>
</reference>
<reference evidence="3" key="2">
    <citation type="submission" date="2020-05" db="UniProtKB">
        <authorList>
            <consortium name="EnsemblMetazoa"/>
        </authorList>
    </citation>
    <scope>IDENTIFICATION</scope>
</reference>
<evidence type="ECO:0000313" key="3">
    <source>
        <dbReference type="EnsemblMetazoa" id="ASIC005774-PA"/>
    </source>
</evidence>